<organism evidence="3 4">
    <name type="scientific">Streptococcus suis</name>
    <dbReference type="NCBI Taxonomy" id="1307"/>
    <lineage>
        <taxon>Bacteria</taxon>
        <taxon>Bacillati</taxon>
        <taxon>Bacillota</taxon>
        <taxon>Bacilli</taxon>
        <taxon>Lactobacillales</taxon>
        <taxon>Streptococcaceae</taxon>
        <taxon>Streptococcus</taxon>
    </lineage>
</organism>
<dbReference type="Proteomes" id="UP000074850">
    <property type="component" value="Unassembled WGS sequence"/>
</dbReference>
<dbReference type="GO" id="GO:0003677">
    <property type="term" value="F:DNA binding"/>
    <property type="evidence" value="ECO:0007669"/>
    <property type="project" value="UniProtKB-KW"/>
</dbReference>
<keyword evidence="1" id="KW-0238">DNA-binding</keyword>
<feature type="domain" description="HTH cro/C1-type" evidence="2">
    <location>
        <begin position="4"/>
        <end position="58"/>
    </location>
</feature>
<dbReference type="RefSeq" id="WP_044758987.1">
    <property type="nucleotide sequence ID" value="NZ_CEFC01000003.1"/>
</dbReference>
<gene>
    <name evidence="3" type="ORF">ERS132426_01508</name>
</gene>
<dbReference type="EMBL" id="FIHM01000035">
    <property type="protein sequence ID" value="CYV40932.1"/>
    <property type="molecule type" value="Genomic_DNA"/>
</dbReference>
<evidence type="ECO:0000313" key="3">
    <source>
        <dbReference type="EMBL" id="CYV40932.1"/>
    </source>
</evidence>
<dbReference type="SMART" id="SM00530">
    <property type="entry name" value="HTH_XRE"/>
    <property type="match status" value="1"/>
</dbReference>
<dbReference type="Gene3D" id="1.10.260.40">
    <property type="entry name" value="lambda repressor-like DNA-binding domains"/>
    <property type="match status" value="1"/>
</dbReference>
<protein>
    <submittedName>
        <fullName evidence="3">XRE family transcriptional regulator</fullName>
    </submittedName>
</protein>
<dbReference type="PANTHER" id="PTHR46558:SF11">
    <property type="entry name" value="HTH-TYPE TRANSCRIPTIONAL REGULATOR XRE"/>
    <property type="match status" value="1"/>
</dbReference>
<dbReference type="CDD" id="cd00093">
    <property type="entry name" value="HTH_XRE"/>
    <property type="match status" value="1"/>
</dbReference>
<name>A0A0Z8ISK9_STRSU</name>
<accession>A0A0Z8ISK9</accession>
<reference evidence="3 4" key="1">
    <citation type="submission" date="2016-02" db="EMBL/GenBank/DDBJ databases">
        <authorList>
            <consortium name="Pathogen Informatics"/>
        </authorList>
    </citation>
    <scope>NUCLEOTIDE SEQUENCE [LARGE SCALE GENOMIC DNA]</scope>
    <source>
        <strain evidence="3 4">LSS64</strain>
    </source>
</reference>
<dbReference type="SUPFAM" id="SSF47413">
    <property type="entry name" value="lambda repressor-like DNA-binding domains"/>
    <property type="match status" value="1"/>
</dbReference>
<dbReference type="Pfam" id="PF01381">
    <property type="entry name" value="HTH_3"/>
    <property type="match status" value="1"/>
</dbReference>
<dbReference type="InterPro" id="IPR010982">
    <property type="entry name" value="Lambda_DNA-bd_dom_sf"/>
</dbReference>
<evidence type="ECO:0000313" key="4">
    <source>
        <dbReference type="Proteomes" id="UP000074850"/>
    </source>
</evidence>
<dbReference type="PANTHER" id="PTHR46558">
    <property type="entry name" value="TRACRIPTIONAL REGULATORY PROTEIN-RELATED-RELATED"/>
    <property type="match status" value="1"/>
</dbReference>
<dbReference type="PROSITE" id="PS50943">
    <property type="entry name" value="HTH_CROC1"/>
    <property type="match status" value="1"/>
</dbReference>
<dbReference type="AlphaFoldDB" id="A0A0Z8ISK9"/>
<dbReference type="InterPro" id="IPR001387">
    <property type="entry name" value="Cro/C1-type_HTH"/>
</dbReference>
<proteinExistence type="predicted"/>
<sequence>MNRLKELRQEKKLSQKEIALELQVPLRTYQRWENGESQIKPDKAQALADHFGVSVGHLLGFEDNLKEALKNLANSEEYGADYYKAFRAHYELKVADGQENFFNLKDDSHYEKLRQSILLSLIPNFKDFSAKELEKKLLDRKLLTEAEYKLSDFFFSLGTLPADEVELLTNFIFLSTEDKLNIQNIVKSLSQK</sequence>
<evidence type="ECO:0000256" key="1">
    <source>
        <dbReference type="ARBA" id="ARBA00023125"/>
    </source>
</evidence>
<evidence type="ECO:0000259" key="2">
    <source>
        <dbReference type="PROSITE" id="PS50943"/>
    </source>
</evidence>